<dbReference type="Proteomes" id="UP000053477">
    <property type="component" value="Unassembled WGS sequence"/>
</dbReference>
<name>A0A0H2RTE6_9AGAM</name>
<organism evidence="1 2">
    <name type="scientific">Schizopora paradoxa</name>
    <dbReference type="NCBI Taxonomy" id="27342"/>
    <lineage>
        <taxon>Eukaryota</taxon>
        <taxon>Fungi</taxon>
        <taxon>Dikarya</taxon>
        <taxon>Basidiomycota</taxon>
        <taxon>Agaricomycotina</taxon>
        <taxon>Agaricomycetes</taxon>
        <taxon>Hymenochaetales</taxon>
        <taxon>Schizoporaceae</taxon>
        <taxon>Schizopora</taxon>
    </lineage>
</organism>
<dbReference type="EMBL" id="KQ086106">
    <property type="protein sequence ID" value="KLO08096.1"/>
    <property type="molecule type" value="Genomic_DNA"/>
</dbReference>
<evidence type="ECO:0000313" key="2">
    <source>
        <dbReference type="Proteomes" id="UP000053477"/>
    </source>
</evidence>
<dbReference type="AlphaFoldDB" id="A0A0H2RTE6"/>
<evidence type="ECO:0000313" key="1">
    <source>
        <dbReference type="EMBL" id="KLO08096.1"/>
    </source>
</evidence>
<accession>A0A0H2RTE6</accession>
<protein>
    <submittedName>
        <fullName evidence="1">Uncharacterized protein</fullName>
    </submittedName>
</protein>
<sequence length="180" mass="20277">MRRGLRRRHGMADREDVPIYFLLPIHHVNLSAPLAYSLLANLPLNPSSPSSRDAIGRHRNTMCPLSGTTPSFPHLRCRLERQPSFELASKIHGKQQASCAPELRSSTSIASSDSHLISASSLNSWPRIPNHRRSTSLSSYLKASRFNLPPEGKMHRSRRRMMLISSATRRSGLVLHLRRS</sequence>
<gene>
    <name evidence="1" type="ORF">SCHPADRAFT_621627</name>
</gene>
<keyword evidence="2" id="KW-1185">Reference proteome</keyword>
<dbReference type="InParanoid" id="A0A0H2RTE6"/>
<reference evidence="1 2" key="1">
    <citation type="submission" date="2015-04" db="EMBL/GenBank/DDBJ databases">
        <title>Complete genome sequence of Schizopora paradoxa KUC8140, a cosmopolitan wood degrader in East Asia.</title>
        <authorList>
            <consortium name="DOE Joint Genome Institute"/>
            <person name="Min B."/>
            <person name="Park H."/>
            <person name="Jang Y."/>
            <person name="Kim J.-J."/>
            <person name="Kim K.H."/>
            <person name="Pangilinan J."/>
            <person name="Lipzen A."/>
            <person name="Riley R."/>
            <person name="Grigoriev I.V."/>
            <person name="Spatafora J.W."/>
            <person name="Choi I.-G."/>
        </authorList>
    </citation>
    <scope>NUCLEOTIDE SEQUENCE [LARGE SCALE GENOMIC DNA]</scope>
    <source>
        <strain evidence="1 2">KUC8140</strain>
    </source>
</reference>
<proteinExistence type="predicted"/>